<keyword evidence="1" id="KW-1133">Transmembrane helix</keyword>
<evidence type="ECO:0000256" key="1">
    <source>
        <dbReference type="SAM" id="Phobius"/>
    </source>
</evidence>
<proteinExistence type="predicted"/>
<reference evidence="2 3" key="1">
    <citation type="submission" date="2019-06" db="EMBL/GenBank/DDBJ databases">
        <title>Sequencing the genomes of 1000 actinobacteria strains.</title>
        <authorList>
            <person name="Klenk H.-P."/>
        </authorList>
    </citation>
    <scope>NUCLEOTIDE SEQUENCE [LARGE SCALE GENOMIC DNA]</scope>
    <source>
        <strain evidence="2 3">DSM 46699</strain>
    </source>
</reference>
<name>A0A561VBP3_9PSEU</name>
<feature type="transmembrane region" description="Helical" evidence="1">
    <location>
        <begin position="20"/>
        <end position="41"/>
    </location>
</feature>
<sequence>MHFQRHQLLVELGTCGDVGSGLVVVGGVVVVGGLVGGFVVVGDGRVGVGRGVVVVGGAGGGVADVVVVDVLLAVDVSSLLEVSELVVPVIGGPGGIGGGVV</sequence>
<dbReference type="RefSeq" id="WP_145737660.1">
    <property type="nucleotide sequence ID" value="NZ_VIWX01000001.1"/>
</dbReference>
<keyword evidence="1" id="KW-0472">Membrane</keyword>
<dbReference type="AlphaFoldDB" id="A0A561VBP3"/>
<evidence type="ECO:0000313" key="3">
    <source>
        <dbReference type="Proteomes" id="UP000316184"/>
    </source>
</evidence>
<comment type="caution">
    <text evidence="2">The sequence shown here is derived from an EMBL/GenBank/DDBJ whole genome shotgun (WGS) entry which is preliminary data.</text>
</comment>
<dbReference type="Proteomes" id="UP000316184">
    <property type="component" value="Unassembled WGS sequence"/>
</dbReference>
<feature type="transmembrane region" description="Helical" evidence="1">
    <location>
        <begin position="53"/>
        <end position="74"/>
    </location>
</feature>
<evidence type="ECO:0000313" key="2">
    <source>
        <dbReference type="EMBL" id="TWG08967.1"/>
    </source>
</evidence>
<gene>
    <name evidence="2" type="ORF">FHU35_111596</name>
</gene>
<dbReference type="EMBL" id="VIWX01000001">
    <property type="protein sequence ID" value="TWG08967.1"/>
    <property type="molecule type" value="Genomic_DNA"/>
</dbReference>
<keyword evidence="1" id="KW-0812">Transmembrane</keyword>
<protein>
    <submittedName>
        <fullName evidence="2">Uncharacterized protein</fullName>
    </submittedName>
</protein>
<organism evidence="2 3">
    <name type="scientific">Saccharopolyspora dendranthemae</name>
    <dbReference type="NCBI Taxonomy" id="1181886"/>
    <lineage>
        <taxon>Bacteria</taxon>
        <taxon>Bacillati</taxon>
        <taxon>Actinomycetota</taxon>
        <taxon>Actinomycetes</taxon>
        <taxon>Pseudonocardiales</taxon>
        <taxon>Pseudonocardiaceae</taxon>
        <taxon>Saccharopolyspora</taxon>
    </lineage>
</organism>
<accession>A0A561VBP3</accession>
<keyword evidence="3" id="KW-1185">Reference proteome</keyword>